<dbReference type="STRING" id="984485.A0A1E4RQ53"/>
<reference evidence="3" key="1">
    <citation type="submission" date="2016-05" db="EMBL/GenBank/DDBJ databases">
        <title>Comparative genomics of biotechnologically important yeasts.</title>
        <authorList>
            <consortium name="DOE Joint Genome Institute"/>
            <person name="Riley R."/>
            <person name="Haridas S."/>
            <person name="Wolfe K.H."/>
            <person name="Lopes M.R."/>
            <person name="Hittinger C.T."/>
            <person name="Goker M."/>
            <person name="Salamov A."/>
            <person name="Wisecaver J."/>
            <person name="Long T.M."/>
            <person name="Aerts A.L."/>
            <person name="Barry K."/>
            <person name="Choi C."/>
            <person name="Clum A."/>
            <person name="Coughlan A.Y."/>
            <person name="Deshpande S."/>
            <person name="Douglass A.P."/>
            <person name="Hanson S.J."/>
            <person name="Klenk H.-P."/>
            <person name="Labutti K."/>
            <person name="Lapidus A."/>
            <person name="Lindquist E."/>
            <person name="Lipzen A."/>
            <person name="Meier-Kolthoff J.P."/>
            <person name="Ohm R.A."/>
            <person name="Otillar R.P."/>
            <person name="Pangilinan J."/>
            <person name="Peng Y."/>
            <person name="Rokas A."/>
            <person name="Rosa C.A."/>
            <person name="Scheuner C."/>
            <person name="Sibirny A.A."/>
            <person name="Slot J.C."/>
            <person name="Stielow J.B."/>
            <person name="Sun H."/>
            <person name="Kurtzman C.P."/>
            <person name="Blackwell M."/>
            <person name="Grigoriev I.V."/>
            <person name="Jeffries T.W."/>
        </authorList>
    </citation>
    <scope>NUCLEOTIDE SEQUENCE [LARGE SCALE GENOMIC DNA]</scope>
    <source>
        <strain evidence="3">NRRL Y-1933</strain>
    </source>
</reference>
<name>A0A1E4RQ53_9ASCO</name>
<accession>A0A1E4RQ53</accession>
<protein>
    <submittedName>
        <fullName evidence="2">Uncharacterized protein</fullName>
    </submittedName>
</protein>
<sequence>MALHHHLLLKQFLPFHHRPRSLDLDKPNFVFSSDIPVKVGDVVNNYFNNHYDDQASEDIVDLADKIIEFNVNIELNTLLMRNRSLRPSDLIKEKLIFLAKSAIRHSSSDKLKDAPTFNPASPSSRIGSLYMFPTNETFIVSLSLKLLDFIISIKELENFRIDFLKDENYGLLLLCDEQLIDQLEDYIKKRFIHEIKQKLTPKKDVKRPKERVNSASTAVDSSDNEETSPTNTENEDASTIVERLPVLSNSVSMTDISINEDSFRNDNSKINNSDFLDQEDKFSSTDNIELIKSNDTTCSTNIDDNDNDDHDMQDITRDKPYKLNDNILSGLNYISNPNINLKTKLQKLNIKHREDDFLDNVNNLRHNEENDSLILDDINDFGCDLHDFNNPEATFDLEVSLNSINDNDEPYNSLHKTQKGEFNQLLSLKPPIDLRPNDVLDTPLTSPLKLTRDSSSFTSPSKMIISRRTSTTSFSMINTEDKDLEFAFKNKSPMVPSYIKEDKKFKFIKVGKVQKFVNLFEEKKMDDNVASRHQSRTNTRPSSPLKKQRKDIFTEEYSFQL</sequence>
<organism evidence="2 3">
    <name type="scientific">Hyphopichia burtonii NRRL Y-1933</name>
    <dbReference type="NCBI Taxonomy" id="984485"/>
    <lineage>
        <taxon>Eukaryota</taxon>
        <taxon>Fungi</taxon>
        <taxon>Dikarya</taxon>
        <taxon>Ascomycota</taxon>
        <taxon>Saccharomycotina</taxon>
        <taxon>Pichiomycetes</taxon>
        <taxon>Debaryomycetaceae</taxon>
        <taxon>Hyphopichia</taxon>
    </lineage>
</organism>
<feature type="region of interest" description="Disordered" evidence="1">
    <location>
        <begin position="202"/>
        <end position="240"/>
    </location>
</feature>
<proteinExistence type="predicted"/>
<dbReference type="RefSeq" id="XP_020078464.1">
    <property type="nucleotide sequence ID" value="XM_020222040.1"/>
</dbReference>
<evidence type="ECO:0000256" key="1">
    <source>
        <dbReference type="SAM" id="MobiDB-lite"/>
    </source>
</evidence>
<dbReference type="Proteomes" id="UP000095085">
    <property type="component" value="Unassembled WGS sequence"/>
</dbReference>
<evidence type="ECO:0000313" key="2">
    <source>
        <dbReference type="EMBL" id="ODV69397.1"/>
    </source>
</evidence>
<feature type="region of interest" description="Disordered" evidence="1">
    <location>
        <begin position="527"/>
        <end position="549"/>
    </location>
</feature>
<dbReference type="OrthoDB" id="4021450at2759"/>
<keyword evidence="3" id="KW-1185">Reference proteome</keyword>
<dbReference type="GeneID" id="30996589"/>
<evidence type="ECO:0000313" key="3">
    <source>
        <dbReference type="Proteomes" id="UP000095085"/>
    </source>
</evidence>
<gene>
    <name evidence="2" type="ORF">HYPBUDRAFT_154463</name>
</gene>
<dbReference type="AlphaFoldDB" id="A0A1E4RQ53"/>
<dbReference type="EMBL" id="KV454538">
    <property type="protein sequence ID" value="ODV69397.1"/>
    <property type="molecule type" value="Genomic_DNA"/>
</dbReference>